<dbReference type="GO" id="GO:0016787">
    <property type="term" value="F:hydrolase activity"/>
    <property type="evidence" value="ECO:0007669"/>
    <property type="project" value="UniProtKB-KW"/>
</dbReference>
<accession>A0A8X8X4Z2</accession>
<dbReference type="InterPro" id="IPR014001">
    <property type="entry name" value="Helicase_ATP-bd"/>
</dbReference>
<evidence type="ECO:0000256" key="3">
    <source>
        <dbReference type="ARBA" id="ARBA00022801"/>
    </source>
</evidence>
<evidence type="ECO:0000256" key="1">
    <source>
        <dbReference type="ARBA" id="ARBA00004123"/>
    </source>
</evidence>
<evidence type="ECO:0000313" key="10">
    <source>
        <dbReference type="EMBL" id="KAG6406219.1"/>
    </source>
</evidence>
<organism evidence="10">
    <name type="scientific">Salvia splendens</name>
    <name type="common">Scarlet sage</name>
    <dbReference type="NCBI Taxonomy" id="180675"/>
    <lineage>
        <taxon>Eukaryota</taxon>
        <taxon>Viridiplantae</taxon>
        <taxon>Streptophyta</taxon>
        <taxon>Embryophyta</taxon>
        <taxon>Tracheophyta</taxon>
        <taxon>Spermatophyta</taxon>
        <taxon>Magnoliopsida</taxon>
        <taxon>eudicotyledons</taxon>
        <taxon>Gunneridae</taxon>
        <taxon>Pentapetalae</taxon>
        <taxon>asterids</taxon>
        <taxon>lamiids</taxon>
        <taxon>Lamiales</taxon>
        <taxon>Lamiaceae</taxon>
        <taxon>Nepetoideae</taxon>
        <taxon>Mentheae</taxon>
        <taxon>Salviinae</taxon>
        <taxon>Salvia</taxon>
        <taxon>Salvia subgen. Calosphace</taxon>
        <taxon>core Calosphace</taxon>
    </lineage>
</organism>
<dbReference type="GO" id="GO:0005524">
    <property type="term" value="F:ATP binding"/>
    <property type="evidence" value="ECO:0007669"/>
    <property type="project" value="UniProtKB-KW"/>
</dbReference>
<dbReference type="GO" id="GO:0005634">
    <property type="term" value="C:nucleus"/>
    <property type="evidence" value="ECO:0007669"/>
    <property type="project" value="UniProtKB-SubCell"/>
</dbReference>
<dbReference type="SMART" id="SM00490">
    <property type="entry name" value="HELICc"/>
    <property type="match status" value="1"/>
</dbReference>
<sequence>MEVTRRRTRRQWDIFWKQEHADRKQKQKTNDAAAAFQTLNSDDMEQNHGVETLIADDSEQNHGVETLITDDTEQNHGAETLRNHGFETLITDDTEQNHGAEALITDDMEQNHGVETLNTAAEEVLIASDVEQNDGVEAFDKNDAMNVDDDDDVNNSGEDDLEDSDVSVEDSDEPASKSEEGGESSVSESSDDEYAVVENTRKREHLRKGSPTKPVNVVVVDDDDDDDNDDQSDQTSETRSQEHKSDSEVFTGNSNEKSVRLREKTIIVNREKETEAEMLKEKDRVKRVSKKRSHSAKDLNFTKILESINAVKDKQCNIDDKPVPVPENALPLRFRFEDEVVLLPQKSEHEKFIDELFHDLELGLRQTEMAESDELKTTVDMDESCCHQGKHEAILDEQIGLICKYCDILIMGIKHVLPSFHVPTWERRDRRYYRDEFQSSYLSEIQFGGPGSSTPGSTSCMKGTVWELIPGVKEDLYPHQQEGFEFMWRNIAGDTKLEKLKQNLADDARGCIISHAPGTGKTRLTIVFLQSFLKLYPACSPLIIAPKGMLLTWEAEFKKWNSNVAFHNLNNKELSWEEKAVATELLGKDGSGVLHQDCVRLLKLYSWERGGSILGVSYQLFEKLAGERDGRRTQHKKIGELLRERPGLLVLDEGHTPRNHKSLMWKTLTKVSTQRRIILSGTPFQNSLRELFNTLCIVAPKFANQDNSMRGPRWKKLLSSSDISSGSMLKLRDVLEPYIHVYKGTVLEEKLPGLMHTLVFLHPTKSQQLLLEKACKEEMFKMVRMVSLISVHPSINAVEERYSIRREENATNIEDGVKARFLLKLVHFADALGERVLIFSQFIDSLVFIKEQFESVYSWNEGREVLYIDGQVDDKKRQESISCFNDETSEAKVLLASERACSEGINLTGASRVVLLDTVWNPSVEKQAISRAYRLGQKRVVHVYRLFTSGIEVKQYAQQNLKERISRWMFSLGEERSATSRAVPEDKVLEAMRNLENFNQIFERIISQPKESDLIKTFGLEGKK</sequence>
<keyword evidence="2" id="KW-0547">Nucleotide-binding</keyword>
<dbReference type="CDD" id="cd18793">
    <property type="entry name" value="SF2_C_SNF"/>
    <property type="match status" value="1"/>
</dbReference>
<feature type="domain" description="Helicase C-terminal" evidence="9">
    <location>
        <begin position="824"/>
        <end position="976"/>
    </location>
</feature>
<comment type="caution">
    <text evidence="10">The sequence shown here is derived from an EMBL/GenBank/DDBJ whole genome shotgun (WGS) entry which is preliminary data.</text>
</comment>
<keyword evidence="11" id="KW-1185">Reference proteome</keyword>
<gene>
    <name evidence="10" type="ORF">SASPL_133818</name>
</gene>
<dbReference type="InterPro" id="IPR049730">
    <property type="entry name" value="SNF2/RAD54-like_C"/>
</dbReference>
<dbReference type="GO" id="GO:0080188">
    <property type="term" value="P:gene silencing by siRNA-directed DNA methylation"/>
    <property type="evidence" value="ECO:0007669"/>
    <property type="project" value="InterPro"/>
</dbReference>
<keyword evidence="6" id="KW-0539">Nucleus</keyword>
<dbReference type="OrthoDB" id="2020972at2759"/>
<feature type="compositionally biased region" description="Acidic residues" evidence="7">
    <location>
        <begin position="146"/>
        <end position="173"/>
    </location>
</feature>
<comment type="subcellular location">
    <subcellularLocation>
        <location evidence="1">Nucleus</location>
    </subcellularLocation>
</comment>
<evidence type="ECO:0000259" key="9">
    <source>
        <dbReference type="PROSITE" id="PS51194"/>
    </source>
</evidence>
<dbReference type="PANTHER" id="PTHR45821:SF5">
    <property type="entry name" value="SNF2 DOMAIN-CONTAINING PROTEIN CLASSY 4"/>
    <property type="match status" value="1"/>
</dbReference>
<evidence type="ECO:0000256" key="4">
    <source>
        <dbReference type="ARBA" id="ARBA00022806"/>
    </source>
</evidence>
<evidence type="ECO:0000259" key="8">
    <source>
        <dbReference type="PROSITE" id="PS51192"/>
    </source>
</evidence>
<dbReference type="PANTHER" id="PTHR45821">
    <property type="entry name" value="SNF2 DOMAIN-CONTAINING PROTEIN CLASSY 2-RELATED"/>
    <property type="match status" value="1"/>
</dbReference>
<dbReference type="PROSITE" id="PS51192">
    <property type="entry name" value="HELICASE_ATP_BIND_1"/>
    <property type="match status" value="1"/>
</dbReference>
<reference evidence="10" key="1">
    <citation type="submission" date="2018-01" db="EMBL/GenBank/DDBJ databases">
        <authorList>
            <person name="Mao J.F."/>
        </authorList>
    </citation>
    <scope>NUCLEOTIDE SEQUENCE</scope>
    <source>
        <strain evidence="10">Huo1</strain>
        <tissue evidence="10">Leaf</tissue>
    </source>
</reference>
<evidence type="ECO:0000256" key="2">
    <source>
        <dbReference type="ARBA" id="ARBA00022741"/>
    </source>
</evidence>
<protein>
    <submittedName>
        <fullName evidence="10">Uncharacterized protein</fullName>
    </submittedName>
</protein>
<dbReference type="PROSITE" id="PS51194">
    <property type="entry name" value="HELICASE_CTER"/>
    <property type="match status" value="1"/>
</dbReference>
<evidence type="ECO:0000313" key="11">
    <source>
        <dbReference type="Proteomes" id="UP000298416"/>
    </source>
</evidence>
<evidence type="ECO:0000256" key="5">
    <source>
        <dbReference type="ARBA" id="ARBA00022840"/>
    </source>
</evidence>
<evidence type="ECO:0000256" key="7">
    <source>
        <dbReference type="SAM" id="MobiDB-lite"/>
    </source>
</evidence>
<dbReference type="Pfam" id="PF00271">
    <property type="entry name" value="Helicase_C"/>
    <property type="match status" value="1"/>
</dbReference>
<dbReference type="EMBL" id="PNBA02000012">
    <property type="protein sequence ID" value="KAG6406219.1"/>
    <property type="molecule type" value="Genomic_DNA"/>
</dbReference>
<dbReference type="AlphaFoldDB" id="A0A8X8X4Z2"/>
<keyword evidence="3" id="KW-0378">Hydrolase</keyword>
<feature type="region of interest" description="Disordered" evidence="7">
    <location>
        <begin position="138"/>
        <end position="257"/>
    </location>
</feature>
<keyword evidence="5" id="KW-0067">ATP-binding</keyword>
<dbReference type="Proteomes" id="UP000298416">
    <property type="component" value="Unassembled WGS sequence"/>
</dbReference>
<dbReference type="InterPro" id="IPR001650">
    <property type="entry name" value="Helicase_C-like"/>
</dbReference>
<reference evidence="10" key="2">
    <citation type="submission" date="2020-08" db="EMBL/GenBank/DDBJ databases">
        <title>Plant Genome Project.</title>
        <authorList>
            <person name="Zhang R.-G."/>
        </authorList>
    </citation>
    <scope>NUCLEOTIDE SEQUENCE</scope>
    <source>
        <strain evidence="10">Huo1</strain>
        <tissue evidence="10">Leaf</tissue>
    </source>
</reference>
<dbReference type="GO" id="GO:0004386">
    <property type="term" value="F:helicase activity"/>
    <property type="evidence" value="ECO:0007669"/>
    <property type="project" value="UniProtKB-KW"/>
</dbReference>
<proteinExistence type="predicted"/>
<keyword evidence="4" id="KW-0347">Helicase</keyword>
<feature type="compositionally biased region" description="Acidic residues" evidence="7">
    <location>
        <begin position="220"/>
        <end position="232"/>
    </location>
</feature>
<dbReference type="Pfam" id="PF00176">
    <property type="entry name" value="SNF2-rel_dom"/>
    <property type="match status" value="1"/>
</dbReference>
<dbReference type="SMART" id="SM00487">
    <property type="entry name" value="DEXDc"/>
    <property type="match status" value="1"/>
</dbReference>
<evidence type="ECO:0000256" key="6">
    <source>
        <dbReference type="ARBA" id="ARBA00023242"/>
    </source>
</evidence>
<name>A0A8X8X4Z2_SALSN</name>
<dbReference type="InterPro" id="IPR000330">
    <property type="entry name" value="SNF2_N"/>
</dbReference>
<feature type="domain" description="Helicase ATP-binding" evidence="8">
    <location>
        <begin position="502"/>
        <end position="701"/>
    </location>
</feature>
<dbReference type="InterPro" id="IPR044567">
    <property type="entry name" value="CLSY/DRD1"/>
</dbReference>